<protein>
    <recommendedName>
        <fullName evidence="3">Core-binding (CB) domain-containing protein</fullName>
    </recommendedName>
</protein>
<evidence type="ECO:0008006" key="3">
    <source>
        <dbReference type="Google" id="ProtNLM"/>
    </source>
</evidence>
<feature type="non-terminal residue" evidence="2">
    <location>
        <position position="1"/>
    </location>
</feature>
<proteinExistence type="predicted"/>
<dbReference type="InterPro" id="IPR011010">
    <property type="entry name" value="DNA_brk_join_enz"/>
</dbReference>
<feature type="non-terminal residue" evidence="2">
    <location>
        <position position="234"/>
    </location>
</feature>
<name>A0A383DSW7_9ZZZZ</name>
<dbReference type="InterPro" id="IPR010998">
    <property type="entry name" value="Integrase_recombinase_N"/>
</dbReference>
<dbReference type="Gene3D" id="1.10.150.130">
    <property type="match status" value="1"/>
</dbReference>
<organism evidence="2">
    <name type="scientific">marine metagenome</name>
    <dbReference type="NCBI Taxonomy" id="408172"/>
    <lineage>
        <taxon>unclassified sequences</taxon>
        <taxon>metagenomes</taxon>
        <taxon>ecological metagenomes</taxon>
    </lineage>
</organism>
<keyword evidence="1" id="KW-0238">DNA-binding</keyword>
<evidence type="ECO:0000313" key="2">
    <source>
        <dbReference type="EMBL" id="SVE47404.1"/>
    </source>
</evidence>
<dbReference type="SUPFAM" id="SSF56349">
    <property type="entry name" value="DNA breaking-rejoining enzymes"/>
    <property type="match status" value="1"/>
</dbReference>
<accession>A0A383DSW7</accession>
<dbReference type="AlphaFoldDB" id="A0A383DSW7"/>
<gene>
    <name evidence="2" type="ORF">METZ01_LOCUS500258</name>
</gene>
<dbReference type="EMBL" id="UINC01219777">
    <property type="protein sequence ID" value="SVE47404.1"/>
    <property type="molecule type" value="Genomic_DNA"/>
</dbReference>
<sequence>CRNMFINQTGRTEDDFRRDVDLKLNMKLFDDLSQEIPIPKNVIQQNHPEISSDPNNLFQTPISKCVVGFLDEKGGVRLRTNQYIKSSLDLLIESFGDIPVSQVDKQKSVTLKSHMLKLPKNRRKNPELRDKHLHELVKMKFGANEKISNRTINEHLSYLSSFMVWCKNHGYAYDNPFAGLKLKRETRPRDERDRFSDLEIHKLFSRYDYLSATKVETGRFALYWIPLISLFSGM</sequence>
<dbReference type="GO" id="GO:0003677">
    <property type="term" value="F:DNA binding"/>
    <property type="evidence" value="ECO:0007669"/>
    <property type="project" value="UniProtKB-KW"/>
</dbReference>
<evidence type="ECO:0000256" key="1">
    <source>
        <dbReference type="ARBA" id="ARBA00023125"/>
    </source>
</evidence>
<reference evidence="2" key="1">
    <citation type="submission" date="2018-05" db="EMBL/GenBank/DDBJ databases">
        <authorList>
            <person name="Lanie J.A."/>
            <person name="Ng W.-L."/>
            <person name="Kazmierczak K.M."/>
            <person name="Andrzejewski T.M."/>
            <person name="Davidsen T.M."/>
            <person name="Wayne K.J."/>
            <person name="Tettelin H."/>
            <person name="Glass J.I."/>
            <person name="Rusch D."/>
            <person name="Podicherti R."/>
            <person name="Tsui H.-C.T."/>
            <person name="Winkler M.E."/>
        </authorList>
    </citation>
    <scope>NUCLEOTIDE SEQUENCE</scope>
</reference>